<feature type="compositionally biased region" description="Low complexity" evidence="1">
    <location>
        <begin position="320"/>
        <end position="331"/>
    </location>
</feature>
<protein>
    <submittedName>
        <fullName evidence="3">Uncharacterized protein</fullName>
    </submittedName>
</protein>
<keyword evidence="4" id="KW-1185">Reference proteome</keyword>
<feature type="transmembrane region" description="Helical" evidence="2">
    <location>
        <begin position="179"/>
        <end position="201"/>
    </location>
</feature>
<feature type="transmembrane region" description="Helical" evidence="2">
    <location>
        <begin position="48"/>
        <end position="72"/>
    </location>
</feature>
<keyword evidence="2" id="KW-0812">Transmembrane</keyword>
<evidence type="ECO:0000313" key="4">
    <source>
        <dbReference type="Proteomes" id="UP000199032"/>
    </source>
</evidence>
<feature type="compositionally biased region" description="Basic and acidic residues" evidence="1">
    <location>
        <begin position="301"/>
        <end position="317"/>
    </location>
</feature>
<keyword evidence="2" id="KW-0472">Membrane</keyword>
<evidence type="ECO:0000256" key="1">
    <source>
        <dbReference type="SAM" id="MobiDB-lite"/>
    </source>
</evidence>
<organism evidence="3 4">
    <name type="scientific">Candidatus Nitrospira nitrosa</name>
    <dbReference type="NCBI Taxonomy" id="1742972"/>
    <lineage>
        <taxon>Bacteria</taxon>
        <taxon>Pseudomonadati</taxon>
        <taxon>Nitrospirota</taxon>
        <taxon>Nitrospiria</taxon>
        <taxon>Nitrospirales</taxon>
        <taxon>Nitrospiraceae</taxon>
        <taxon>Nitrospira</taxon>
    </lineage>
</organism>
<reference evidence="3 4" key="1">
    <citation type="submission" date="2015-10" db="EMBL/GenBank/DDBJ databases">
        <authorList>
            <person name="Gilbert D.G."/>
        </authorList>
    </citation>
    <scope>NUCLEOTIDE SEQUENCE [LARGE SCALE GENOMIC DNA]</scope>
    <source>
        <strain evidence="3">COMA1</strain>
    </source>
</reference>
<dbReference type="AlphaFoldDB" id="A0A0S4L4H5"/>
<gene>
    <name evidence="3" type="ORF">COMA1_10224</name>
</gene>
<sequence>MAEERESMSPTKIGFGILWSACWTGIPIKAVFAVMAMTMGLVHFEGRFGLAFLMLLASPVTVFAAPAIMAIYDTHFGEGIGLPLIFGASIPIDIWALGLVGRTFFLERLKKEPPHDGLGFAIWWRTALIGTVIMPILWGVVSRVTETAISASHTLADTEALRHIYDTGLPVAERIGLELTVWGSISSAALFILAAIGVSVLGQAIRRLAEDCRSAPENYQGLVTRWDLMRVPNDQGLLLASLAGAGVVFSLVFWTILPVTTPHPHECCAKPEIQAEPVYKPVDALNKNTQRLAAVAAQVEAMEKQKSETKGQKEKGKGKPAGAAPSDNSKP</sequence>
<dbReference type="Proteomes" id="UP000199032">
    <property type="component" value="Unassembled WGS sequence"/>
</dbReference>
<dbReference type="RefSeq" id="WP_090742551.1">
    <property type="nucleotide sequence ID" value="NZ_CZQA01000001.1"/>
</dbReference>
<proteinExistence type="predicted"/>
<feature type="transmembrane region" description="Helical" evidence="2">
    <location>
        <begin position="84"/>
        <end position="105"/>
    </location>
</feature>
<evidence type="ECO:0000256" key="2">
    <source>
        <dbReference type="SAM" id="Phobius"/>
    </source>
</evidence>
<feature type="transmembrane region" description="Helical" evidence="2">
    <location>
        <begin position="117"/>
        <end position="138"/>
    </location>
</feature>
<dbReference type="STRING" id="1742972.COMA1_10224"/>
<dbReference type="OrthoDB" id="9786900at2"/>
<evidence type="ECO:0000313" key="3">
    <source>
        <dbReference type="EMBL" id="CUS31689.1"/>
    </source>
</evidence>
<feature type="transmembrane region" description="Helical" evidence="2">
    <location>
        <begin position="13"/>
        <end position="36"/>
    </location>
</feature>
<accession>A0A0S4L4H5</accession>
<keyword evidence="2" id="KW-1133">Transmembrane helix</keyword>
<feature type="transmembrane region" description="Helical" evidence="2">
    <location>
        <begin position="237"/>
        <end position="257"/>
    </location>
</feature>
<dbReference type="EMBL" id="CZQA01000001">
    <property type="protein sequence ID" value="CUS31689.1"/>
    <property type="molecule type" value="Genomic_DNA"/>
</dbReference>
<name>A0A0S4L4H5_9BACT</name>
<feature type="region of interest" description="Disordered" evidence="1">
    <location>
        <begin position="299"/>
        <end position="331"/>
    </location>
</feature>